<reference evidence="1" key="1">
    <citation type="submission" date="2021-05" db="EMBL/GenBank/DDBJ databases">
        <authorList>
            <person name="Alioto T."/>
            <person name="Alioto T."/>
            <person name="Gomez Garrido J."/>
        </authorList>
    </citation>
    <scope>NUCLEOTIDE SEQUENCE</scope>
</reference>
<name>A0A8D9BDE0_9HEMI</name>
<protein>
    <submittedName>
        <fullName evidence="1">Uncharacterized protein</fullName>
    </submittedName>
</protein>
<dbReference type="AlphaFoldDB" id="A0A8D9BDE0"/>
<dbReference type="EMBL" id="HBUF01621624">
    <property type="protein sequence ID" value="CAG6781172.1"/>
    <property type="molecule type" value="Transcribed_RNA"/>
</dbReference>
<accession>A0A8D9BDE0</accession>
<evidence type="ECO:0000313" key="1">
    <source>
        <dbReference type="EMBL" id="CAG6781172.1"/>
    </source>
</evidence>
<sequence length="126" mass="15257">MYLFICFIIYFQLYKLIGKIFFTYTKTFFLEKLEHRSSHRKDVIQQQQNWAESLFRDIYPPPKTRDDPLPQSLHHIHLHLDYLLIDHLPDSLLHVLAHISSECVSYNRLCEEQKPRTRRIRTCLGQ</sequence>
<organism evidence="1">
    <name type="scientific">Cacopsylla melanoneura</name>
    <dbReference type="NCBI Taxonomy" id="428564"/>
    <lineage>
        <taxon>Eukaryota</taxon>
        <taxon>Metazoa</taxon>
        <taxon>Ecdysozoa</taxon>
        <taxon>Arthropoda</taxon>
        <taxon>Hexapoda</taxon>
        <taxon>Insecta</taxon>
        <taxon>Pterygota</taxon>
        <taxon>Neoptera</taxon>
        <taxon>Paraneoptera</taxon>
        <taxon>Hemiptera</taxon>
        <taxon>Sternorrhyncha</taxon>
        <taxon>Psylloidea</taxon>
        <taxon>Psyllidae</taxon>
        <taxon>Psyllinae</taxon>
        <taxon>Cacopsylla</taxon>
    </lineage>
</organism>
<proteinExistence type="predicted"/>